<comment type="catalytic activity">
    <reaction evidence="38">
        <text>1-O-hexadecyl-2-(9Z)-octadecenoyl-sn-glycero-3-phosphocholine + H2O = 1-O-hexadecyl-sn-glycero-3-phosphocholine + (9Z)-octadecenoate + H(+)</text>
        <dbReference type="Rhea" id="RHEA:40915"/>
        <dbReference type="ChEBI" id="CHEBI:15377"/>
        <dbReference type="ChEBI" id="CHEBI:15378"/>
        <dbReference type="ChEBI" id="CHEBI:30823"/>
        <dbReference type="ChEBI" id="CHEBI:34112"/>
        <dbReference type="ChEBI" id="CHEBI:64496"/>
    </reaction>
    <physiologicalReaction direction="left-to-right" evidence="38">
        <dbReference type="Rhea" id="RHEA:40916"/>
    </physiologicalReaction>
</comment>
<evidence type="ECO:0000256" key="40">
    <source>
        <dbReference type="ARBA" id="ARBA00049363"/>
    </source>
</evidence>
<evidence type="ECO:0000256" key="6">
    <source>
        <dbReference type="ARBA" id="ARBA00022729"/>
    </source>
</evidence>
<evidence type="ECO:0000256" key="24">
    <source>
        <dbReference type="ARBA" id="ARBA00047459"/>
    </source>
</evidence>
<evidence type="ECO:0000256" key="19">
    <source>
        <dbReference type="ARBA" id="ARBA00033022"/>
    </source>
</evidence>
<comment type="catalytic activity">
    <reaction evidence="41">
        <text>1,3-di-(9Z-octadecenoyl)-glycerol + H2O = 1-(9Z-octadecenoyl)-glycerol + (9Z)-octadecenoate + H(+)</text>
        <dbReference type="Rhea" id="RHEA:39939"/>
        <dbReference type="ChEBI" id="CHEBI:15377"/>
        <dbReference type="ChEBI" id="CHEBI:15378"/>
        <dbReference type="ChEBI" id="CHEBI:30823"/>
        <dbReference type="ChEBI" id="CHEBI:75342"/>
        <dbReference type="ChEBI" id="CHEBI:75735"/>
    </reaction>
    <physiologicalReaction direction="left-to-right" evidence="41">
        <dbReference type="Rhea" id="RHEA:39940"/>
    </physiologicalReaction>
</comment>
<comment type="catalytic activity">
    <reaction evidence="22">
        <text>1,3-dihexadecanoyl-2-(9Z-octadecenoyl)glycerol + H2O = 1-hexadecanoyl-2-(9Z-octadecenoyl)-glycerol + hexadecanoate + H(+)</text>
        <dbReference type="Rhea" id="RHEA:40979"/>
        <dbReference type="ChEBI" id="CHEBI:7896"/>
        <dbReference type="ChEBI" id="CHEBI:15377"/>
        <dbReference type="ChEBI" id="CHEBI:15378"/>
        <dbReference type="ChEBI" id="CHEBI:75585"/>
        <dbReference type="ChEBI" id="CHEBI:75688"/>
    </reaction>
    <physiologicalReaction direction="left-to-right" evidence="22">
        <dbReference type="Rhea" id="RHEA:40980"/>
    </physiologicalReaction>
</comment>
<dbReference type="Pfam" id="PF00657">
    <property type="entry name" value="Lipase_GDSL"/>
    <property type="match status" value="1"/>
</dbReference>
<comment type="subcellular location">
    <subcellularLocation>
        <location evidence="1">Apical cell membrane</location>
        <topology evidence="1">Single-pass type I membrane protein</topology>
    </subcellularLocation>
</comment>
<comment type="catalytic activity">
    <reaction evidence="25">
        <text>2,3-di-(9Z)-octadecenoyl-sn-glycerol + H2O = 3-(9Z-octadecenoyl)-sn-glycerol + (9Z)-octadecenoate + H(+)</text>
        <dbReference type="Rhea" id="RHEA:42604"/>
        <dbReference type="ChEBI" id="CHEBI:15377"/>
        <dbReference type="ChEBI" id="CHEBI:15378"/>
        <dbReference type="ChEBI" id="CHEBI:30823"/>
        <dbReference type="ChEBI" id="CHEBI:75824"/>
        <dbReference type="ChEBI" id="CHEBI:75938"/>
    </reaction>
    <physiologicalReaction direction="left-to-right" evidence="25">
        <dbReference type="Rhea" id="RHEA:42605"/>
    </physiologicalReaction>
</comment>
<reference evidence="44" key="2">
    <citation type="submission" date="2022-10" db="EMBL/GenBank/DDBJ databases">
        <authorList>
            <consortium name="ENA_rothamsted_submissions"/>
            <consortium name="culmorum"/>
            <person name="King R."/>
        </authorList>
    </citation>
    <scope>NUCLEOTIDE SEQUENCE</scope>
</reference>
<dbReference type="Gene3D" id="3.40.50.1110">
    <property type="entry name" value="SGNH hydrolase"/>
    <property type="match status" value="1"/>
</dbReference>
<dbReference type="CDD" id="cd01824">
    <property type="entry name" value="Phospholipase_B_like"/>
    <property type="match status" value="1"/>
</dbReference>
<comment type="catalytic activity">
    <reaction evidence="23">
        <text>1-(9Z-octadecenoyl)-glycerol + H2O = glycerol + (9Z)-octadecenoate + H(+)</text>
        <dbReference type="Rhea" id="RHEA:38487"/>
        <dbReference type="ChEBI" id="CHEBI:15377"/>
        <dbReference type="ChEBI" id="CHEBI:15378"/>
        <dbReference type="ChEBI" id="CHEBI:17754"/>
        <dbReference type="ChEBI" id="CHEBI:30823"/>
        <dbReference type="ChEBI" id="CHEBI:75342"/>
    </reaction>
    <physiologicalReaction direction="left-to-right" evidence="23">
        <dbReference type="Rhea" id="RHEA:38488"/>
    </physiologicalReaction>
</comment>
<evidence type="ECO:0000256" key="18">
    <source>
        <dbReference type="ARBA" id="ARBA00031485"/>
    </source>
</evidence>
<comment type="similarity">
    <text evidence="2">Belongs to the 'GDSL' lipolytic enzyme family. Phospholipase B1 subfamily.</text>
</comment>
<evidence type="ECO:0000256" key="3">
    <source>
        <dbReference type="ARBA" id="ARBA00015133"/>
    </source>
</evidence>
<sequence length="409" mass="47118">MQLLSLVLFTFILMIFFTVDCQYTFLDTKFGPFVKIARLFASDLIKPRTFELGYQINLRNGKAQQLFKDDFFCDANGPGRRSESVPSSVHRLTPGDIDVIGAMGDSLTAANGALAVNGLQTLLEGRGVSWSIGGRDNWRKFLTLPNLIKVYNPKLYGYSEAENSVGFQRESKFSVAEPGAISFHTIQQAKNLVKRMRSDPLVDISKHWKVITIMIGSNDFCLDVCYYDNQDKLIDDAERNMIHVLRIIRENLPRTLVNVLIPVDVGLLFTFKQISPECKGFHYAECPCLASVTQFKKIKRTLRTIRLWKERIVKVVDMEEFHNRDDFEVNLIKFTKNARLPDAKNNITDYTLLSQDCFHLSQRGHSYFAMNLWNQMLTKENERPSTTSFNYADFKCPTYENPYFRTRKN</sequence>
<dbReference type="Proteomes" id="UP001153620">
    <property type="component" value="Chromosome 1"/>
</dbReference>
<evidence type="ECO:0000256" key="36">
    <source>
        <dbReference type="ARBA" id="ARBA00048699"/>
    </source>
</evidence>
<evidence type="ECO:0000256" key="10">
    <source>
        <dbReference type="ARBA" id="ARBA00023098"/>
    </source>
</evidence>
<evidence type="ECO:0000256" key="28">
    <source>
        <dbReference type="ARBA" id="ARBA00048058"/>
    </source>
</evidence>
<dbReference type="InterPro" id="IPR001087">
    <property type="entry name" value="GDSL"/>
</dbReference>
<evidence type="ECO:0000256" key="23">
    <source>
        <dbReference type="ARBA" id="ARBA00047438"/>
    </source>
</evidence>
<evidence type="ECO:0000256" key="15">
    <source>
        <dbReference type="ARBA" id="ARBA00023422"/>
    </source>
</evidence>
<dbReference type="EMBL" id="OU895877">
    <property type="protein sequence ID" value="CAG9799632.1"/>
    <property type="molecule type" value="Genomic_DNA"/>
</dbReference>
<keyword evidence="8" id="KW-0378">Hydrolase</keyword>
<comment type="catalytic activity">
    <reaction evidence="39">
        <text>1-hexadecanoyl-2-(9Z)-octadecenoyl-3-octadecanoyl-sn-glycerol + H2O = 1-hexadecanoyl-3-octadecanoyl-sn-glycerol + (9Z)-octadecenoate + H(+)</text>
        <dbReference type="Rhea" id="RHEA:41103"/>
        <dbReference type="ChEBI" id="CHEBI:15377"/>
        <dbReference type="ChEBI" id="CHEBI:15378"/>
        <dbReference type="ChEBI" id="CHEBI:30823"/>
        <dbReference type="ChEBI" id="CHEBI:77623"/>
        <dbReference type="ChEBI" id="CHEBI:77624"/>
    </reaction>
    <physiologicalReaction direction="left-to-right" evidence="39">
        <dbReference type="Rhea" id="RHEA:41104"/>
    </physiologicalReaction>
</comment>
<evidence type="ECO:0000256" key="32">
    <source>
        <dbReference type="ARBA" id="ARBA00048386"/>
    </source>
</evidence>
<keyword evidence="6 43" id="KW-0732">Signal</keyword>
<evidence type="ECO:0000256" key="41">
    <source>
        <dbReference type="ARBA" id="ARBA00049372"/>
    </source>
</evidence>
<dbReference type="InterPro" id="IPR038885">
    <property type="entry name" value="PLB1"/>
</dbReference>
<comment type="catalytic activity">
    <reaction evidence="30">
        <text>1-hexadecanoyl-2-(9Z,12Z-octadecadienoyl)-sn-glycero-3-phosphocholine + H2O = 2-(9Z,12Z-octadecadienoyl)-sn-glycero-3-phosphocholine + hexadecanoate + H(+)</text>
        <dbReference type="Rhea" id="RHEA:40971"/>
        <dbReference type="ChEBI" id="CHEBI:7896"/>
        <dbReference type="ChEBI" id="CHEBI:15377"/>
        <dbReference type="ChEBI" id="CHEBI:15378"/>
        <dbReference type="ChEBI" id="CHEBI:73002"/>
        <dbReference type="ChEBI" id="CHEBI:76084"/>
    </reaction>
    <physiologicalReaction direction="left-to-right" evidence="30">
        <dbReference type="Rhea" id="RHEA:40972"/>
    </physiologicalReaction>
</comment>
<comment type="catalytic activity">
    <reaction evidence="28">
        <text>1,2-di-(9Z-octadecenoyl)-sn-glycero-3-phosphocholine + H2O = 1-(9Z-octadecenoyl)-sn-glycero-3-phosphocholine + (9Z)-octadecenoate + H(+)</text>
        <dbReference type="Rhea" id="RHEA:40923"/>
        <dbReference type="ChEBI" id="CHEBI:15377"/>
        <dbReference type="ChEBI" id="CHEBI:15378"/>
        <dbReference type="ChEBI" id="CHEBI:28610"/>
        <dbReference type="ChEBI" id="CHEBI:30823"/>
        <dbReference type="ChEBI" id="CHEBI:74669"/>
    </reaction>
    <physiologicalReaction direction="left-to-right" evidence="28">
        <dbReference type="Rhea" id="RHEA:40924"/>
    </physiologicalReaction>
</comment>
<keyword evidence="10" id="KW-0443">Lipid metabolism</keyword>
<comment type="catalytic activity">
    <reaction evidence="26">
        <text>1-hexadecanoyl-2-(9Z-octadecenoyl)-sn-glycero-3-phospho-(1'-sn-glycerol) + H2O = 1-hexadecanoyl-sn-glycero-3-phospho-(1'-sn-glycerol) + (9Z)-octadecenoate + H(+)</text>
        <dbReference type="Rhea" id="RHEA:40919"/>
        <dbReference type="ChEBI" id="CHEBI:15377"/>
        <dbReference type="ChEBI" id="CHEBI:15378"/>
        <dbReference type="ChEBI" id="CHEBI:30823"/>
        <dbReference type="ChEBI" id="CHEBI:72841"/>
        <dbReference type="ChEBI" id="CHEBI:75158"/>
    </reaction>
    <physiologicalReaction direction="left-to-right" evidence="26">
        <dbReference type="Rhea" id="RHEA:40920"/>
    </physiologicalReaction>
</comment>
<comment type="catalytic activity">
    <reaction evidence="14">
        <text>1-hexadecanoyl-2-(9Z,12Z-octadecadienoyl)-sn-glycero-3-phosphocholine + H2O = (9Z,12Z)-octadecadienoate + 1-hexadecanoyl-sn-glycero-3-phosphocholine + H(+)</text>
        <dbReference type="Rhea" id="RHEA:40811"/>
        <dbReference type="ChEBI" id="CHEBI:15377"/>
        <dbReference type="ChEBI" id="CHEBI:15378"/>
        <dbReference type="ChEBI" id="CHEBI:30245"/>
        <dbReference type="ChEBI" id="CHEBI:72998"/>
        <dbReference type="ChEBI" id="CHEBI:73002"/>
    </reaction>
    <physiologicalReaction direction="left-to-right" evidence="14">
        <dbReference type="Rhea" id="RHEA:40812"/>
    </physiologicalReaction>
</comment>
<keyword evidence="12" id="KW-0325">Glycoprotein</keyword>
<evidence type="ECO:0000256" key="5">
    <source>
        <dbReference type="ARBA" id="ARBA00022692"/>
    </source>
</evidence>
<evidence type="ECO:0000256" key="37">
    <source>
        <dbReference type="ARBA" id="ARBA00048869"/>
    </source>
</evidence>
<comment type="catalytic activity">
    <reaction evidence="21">
        <text>1-hexadecanoyl-2-(9Z)-octadecenoyl-3-octadecanoyl-sn-glycerol + H2O = 2-(9Z-octadecenoyl)-3-octadecanoyl-sn-glycerol + hexadecanoate + H(+)</text>
        <dbReference type="Rhea" id="RHEA:41107"/>
        <dbReference type="ChEBI" id="CHEBI:7896"/>
        <dbReference type="ChEBI" id="CHEBI:15377"/>
        <dbReference type="ChEBI" id="CHEBI:15378"/>
        <dbReference type="ChEBI" id="CHEBI:75558"/>
        <dbReference type="ChEBI" id="CHEBI:77623"/>
    </reaction>
    <physiologicalReaction direction="left-to-right" evidence="21">
        <dbReference type="Rhea" id="RHEA:41108"/>
    </physiologicalReaction>
</comment>
<keyword evidence="7" id="KW-0677">Repeat</keyword>
<comment type="catalytic activity">
    <reaction evidence="35">
        <text>1-hexadecanoyl-sn-glycero-3-phosphocholine + H2O = sn-glycerol 3-phosphocholine + hexadecanoate + H(+)</text>
        <dbReference type="Rhea" id="RHEA:40435"/>
        <dbReference type="ChEBI" id="CHEBI:7896"/>
        <dbReference type="ChEBI" id="CHEBI:15377"/>
        <dbReference type="ChEBI" id="CHEBI:15378"/>
        <dbReference type="ChEBI" id="CHEBI:16870"/>
        <dbReference type="ChEBI" id="CHEBI:72998"/>
    </reaction>
    <physiologicalReaction direction="left-to-right" evidence="35">
        <dbReference type="Rhea" id="RHEA:40436"/>
    </physiologicalReaction>
</comment>
<gene>
    <name evidence="44" type="ORF">CHIRRI_LOCUS2597</name>
</gene>
<evidence type="ECO:0000256" key="12">
    <source>
        <dbReference type="ARBA" id="ARBA00023180"/>
    </source>
</evidence>
<feature type="chain" id="PRO_5040151062" description="Phospholipase B1, membrane-associated" evidence="43">
    <location>
        <begin position="22"/>
        <end position="409"/>
    </location>
</feature>
<comment type="catalytic activity">
    <reaction evidence="31">
        <text>1-octadecanoyl-2-(9Z,12Z)-octadecadienoyl-sn-glycerol + H2O = 1-octadecanoyl-sn-glycerol + (9Z,12Z)-octadecadienoate + H(+)</text>
        <dbReference type="Rhea" id="RHEA:40927"/>
        <dbReference type="ChEBI" id="CHEBI:15377"/>
        <dbReference type="ChEBI" id="CHEBI:15378"/>
        <dbReference type="ChEBI" id="CHEBI:30245"/>
        <dbReference type="ChEBI" id="CHEBI:75550"/>
        <dbReference type="ChEBI" id="CHEBI:77097"/>
    </reaction>
    <physiologicalReaction direction="left-to-right" evidence="31">
        <dbReference type="Rhea" id="RHEA:40928"/>
    </physiologicalReaction>
</comment>
<dbReference type="PANTHER" id="PTHR21325">
    <property type="entry name" value="PHOSPHOLIPASE B, PLB1"/>
    <property type="match status" value="1"/>
</dbReference>
<comment type="catalytic activity">
    <reaction evidence="36">
        <text>1-hexadecanoyl-2-(9Z-octadecenoyl)-sn-glycero-3-phosphocholine + H2O = 1-hexadecanoyl-sn-glycero-3-phosphocholine + (9Z)-octadecenoate + H(+)</text>
        <dbReference type="Rhea" id="RHEA:38779"/>
        <dbReference type="ChEBI" id="CHEBI:15377"/>
        <dbReference type="ChEBI" id="CHEBI:15378"/>
        <dbReference type="ChEBI" id="CHEBI:30823"/>
        <dbReference type="ChEBI" id="CHEBI:72998"/>
        <dbReference type="ChEBI" id="CHEBI:73001"/>
    </reaction>
    <physiologicalReaction direction="left-to-right" evidence="36">
        <dbReference type="Rhea" id="RHEA:38780"/>
    </physiologicalReaction>
</comment>
<dbReference type="GO" id="GO:0004622">
    <property type="term" value="F:phosphatidylcholine lysophospholipase activity"/>
    <property type="evidence" value="ECO:0007669"/>
    <property type="project" value="UniProtKB-EC"/>
</dbReference>
<comment type="catalytic activity">
    <reaction evidence="15">
        <text>a 1,2-diacyl-sn-glycero-3-phosphocholine + H2O = a 1-acyl-sn-glycero-3-phosphocholine + a fatty acid + H(+)</text>
        <dbReference type="Rhea" id="RHEA:15801"/>
        <dbReference type="ChEBI" id="CHEBI:15377"/>
        <dbReference type="ChEBI" id="CHEBI:15378"/>
        <dbReference type="ChEBI" id="CHEBI:28868"/>
        <dbReference type="ChEBI" id="CHEBI:57643"/>
        <dbReference type="ChEBI" id="CHEBI:58168"/>
        <dbReference type="EC" id="3.1.1.4"/>
    </reaction>
    <physiologicalReaction direction="left-to-right" evidence="15">
        <dbReference type="Rhea" id="RHEA:15802"/>
    </physiologicalReaction>
</comment>
<evidence type="ECO:0000256" key="25">
    <source>
        <dbReference type="ARBA" id="ARBA00048011"/>
    </source>
</evidence>
<evidence type="ECO:0000256" key="22">
    <source>
        <dbReference type="ARBA" id="ARBA00047363"/>
    </source>
</evidence>
<comment type="catalytic activity">
    <reaction evidence="33">
        <text>a 1-acyl-sn-glycero-3-phosphocholine + H2O = sn-glycerol 3-phosphocholine + a fatty acid + H(+)</text>
        <dbReference type="Rhea" id="RHEA:15177"/>
        <dbReference type="ChEBI" id="CHEBI:15377"/>
        <dbReference type="ChEBI" id="CHEBI:15378"/>
        <dbReference type="ChEBI" id="CHEBI:16870"/>
        <dbReference type="ChEBI" id="CHEBI:28868"/>
        <dbReference type="ChEBI" id="CHEBI:58168"/>
        <dbReference type="EC" id="3.1.1.5"/>
    </reaction>
    <physiologicalReaction direction="left-to-right" evidence="33">
        <dbReference type="Rhea" id="RHEA:15178"/>
    </physiologicalReaction>
</comment>
<accession>A0A9N9RK31</accession>
<proteinExistence type="inferred from homology"/>
<evidence type="ECO:0000313" key="45">
    <source>
        <dbReference type="Proteomes" id="UP001153620"/>
    </source>
</evidence>
<evidence type="ECO:0000256" key="20">
    <source>
        <dbReference type="ARBA" id="ARBA00045916"/>
    </source>
</evidence>
<dbReference type="InterPro" id="IPR036514">
    <property type="entry name" value="SGNH_hydro_sf"/>
</dbReference>
<organism evidence="44 45">
    <name type="scientific">Chironomus riparius</name>
    <dbReference type="NCBI Taxonomy" id="315576"/>
    <lineage>
        <taxon>Eukaryota</taxon>
        <taxon>Metazoa</taxon>
        <taxon>Ecdysozoa</taxon>
        <taxon>Arthropoda</taxon>
        <taxon>Hexapoda</taxon>
        <taxon>Insecta</taxon>
        <taxon>Pterygota</taxon>
        <taxon>Neoptera</taxon>
        <taxon>Endopterygota</taxon>
        <taxon>Diptera</taxon>
        <taxon>Nematocera</taxon>
        <taxon>Chironomoidea</taxon>
        <taxon>Chironomidae</taxon>
        <taxon>Chironominae</taxon>
        <taxon>Chironomus</taxon>
    </lineage>
</organism>
<comment type="catalytic activity">
    <reaction evidence="13">
        <text>a triacylglycerol + H2O = a diacylglycerol + a fatty acid + H(+)</text>
        <dbReference type="Rhea" id="RHEA:12044"/>
        <dbReference type="ChEBI" id="CHEBI:15377"/>
        <dbReference type="ChEBI" id="CHEBI:15378"/>
        <dbReference type="ChEBI" id="CHEBI:17855"/>
        <dbReference type="ChEBI" id="CHEBI:18035"/>
        <dbReference type="ChEBI" id="CHEBI:28868"/>
        <dbReference type="EC" id="3.1.1.3"/>
    </reaction>
    <physiologicalReaction direction="left-to-right" evidence="13">
        <dbReference type="Rhea" id="RHEA:12045"/>
    </physiologicalReaction>
</comment>
<evidence type="ECO:0000256" key="8">
    <source>
        <dbReference type="ARBA" id="ARBA00022801"/>
    </source>
</evidence>
<evidence type="ECO:0000256" key="35">
    <source>
        <dbReference type="ARBA" id="ARBA00048656"/>
    </source>
</evidence>
<evidence type="ECO:0000256" key="30">
    <source>
        <dbReference type="ARBA" id="ARBA00048362"/>
    </source>
</evidence>
<protein>
    <recommendedName>
        <fullName evidence="3">Phospholipase B1, membrane-associated</fullName>
    </recommendedName>
    <alternativeName>
        <fullName evidence="16">Lysophospholipase</fullName>
    </alternativeName>
    <alternativeName>
        <fullName evidence="17">Phospholipase A2</fullName>
    </alternativeName>
    <alternativeName>
        <fullName evidence="19">Phospholipase B/lipase</fullName>
    </alternativeName>
    <alternativeName>
        <fullName evidence="18">Triacylglycerol lipase</fullName>
    </alternativeName>
</protein>
<evidence type="ECO:0000256" key="39">
    <source>
        <dbReference type="ARBA" id="ARBA00048939"/>
    </source>
</evidence>
<keyword evidence="45" id="KW-1185">Reference proteome</keyword>
<comment type="catalytic activity">
    <reaction evidence="37">
        <text>1,3-dihexadecanoyl-2-(9Z-octadecenoyl)glycerol + H2O = 1,3-dihexadecanoylglycerol + (9Z)-octadecenoate + H(+)</text>
        <dbReference type="Rhea" id="RHEA:40983"/>
        <dbReference type="ChEBI" id="CHEBI:15377"/>
        <dbReference type="ChEBI" id="CHEBI:15378"/>
        <dbReference type="ChEBI" id="CHEBI:30823"/>
        <dbReference type="ChEBI" id="CHEBI:75688"/>
        <dbReference type="ChEBI" id="CHEBI:77619"/>
    </reaction>
    <physiologicalReaction direction="left-to-right" evidence="37">
        <dbReference type="Rhea" id="RHEA:40984"/>
    </physiologicalReaction>
</comment>
<evidence type="ECO:0000256" key="4">
    <source>
        <dbReference type="ARBA" id="ARBA00022475"/>
    </source>
</evidence>
<comment type="catalytic activity">
    <reaction evidence="40">
        <text>1,2-dihexadecanoyl-sn-glycero-3-phosphocholine + 2 H2O = sn-glycerol 3-phosphocholine + 2 hexadecanoate + 2 H(+)</text>
        <dbReference type="Rhea" id="RHEA:40975"/>
        <dbReference type="ChEBI" id="CHEBI:7896"/>
        <dbReference type="ChEBI" id="CHEBI:15377"/>
        <dbReference type="ChEBI" id="CHEBI:15378"/>
        <dbReference type="ChEBI" id="CHEBI:16870"/>
        <dbReference type="ChEBI" id="CHEBI:72999"/>
    </reaction>
    <physiologicalReaction direction="left-to-right" evidence="40">
        <dbReference type="Rhea" id="RHEA:40976"/>
    </physiologicalReaction>
</comment>
<comment type="catalytic activity">
    <reaction evidence="34">
        <text>1-hexadecanoyl-2-(9Z-octadecenoyl)-sn-glycero-3-phosphoethanolamine + H2O = 1-hexadecanoyl-sn-glycero-3-phosphoethanolamine + (9Z)-octadecenoate + H(+)</text>
        <dbReference type="Rhea" id="RHEA:40911"/>
        <dbReference type="ChEBI" id="CHEBI:15377"/>
        <dbReference type="ChEBI" id="CHEBI:15378"/>
        <dbReference type="ChEBI" id="CHEBI:30823"/>
        <dbReference type="ChEBI" id="CHEBI:73004"/>
        <dbReference type="ChEBI" id="CHEBI:73007"/>
    </reaction>
    <physiologicalReaction direction="left-to-right" evidence="34">
        <dbReference type="Rhea" id="RHEA:40912"/>
    </physiologicalReaction>
</comment>
<evidence type="ECO:0000256" key="27">
    <source>
        <dbReference type="ARBA" id="ARBA00048049"/>
    </source>
</evidence>
<evidence type="ECO:0000256" key="42">
    <source>
        <dbReference type="ARBA" id="ARBA00049461"/>
    </source>
</evidence>
<evidence type="ECO:0000256" key="1">
    <source>
        <dbReference type="ARBA" id="ARBA00004247"/>
    </source>
</evidence>
<dbReference type="GO" id="GO:0016324">
    <property type="term" value="C:apical plasma membrane"/>
    <property type="evidence" value="ECO:0007669"/>
    <property type="project" value="UniProtKB-SubCell"/>
</dbReference>
<comment type="catalytic activity">
    <reaction evidence="32">
        <text>1,2,3-tri-(9Z-octadecenoyl)-glycerol + H2O = di-(9Z)-octadecenoylglycerol + (9Z)-octadecenoate + H(+)</text>
        <dbReference type="Rhea" id="RHEA:38575"/>
        <dbReference type="ChEBI" id="CHEBI:15377"/>
        <dbReference type="ChEBI" id="CHEBI:15378"/>
        <dbReference type="ChEBI" id="CHEBI:30823"/>
        <dbReference type="ChEBI" id="CHEBI:53753"/>
        <dbReference type="ChEBI" id="CHEBI:75945"/>
    </reaction>
    <physiologicalReaction direction="left-to-right" evidence="32">
        <dbReference type="Rhea" id="RHEA:38576"/>
    </physiologicalReaction>
</comment>
<evidence type="ECO:0000256" key="21">
    <source>
        <dbReference type="ARBA" id="ARBA00047324"/>
    </source>
</evidence>
<dbReference type="AlphaFoldDB" id="A0A9N9RK31"/>
<evidence type="ECO:0000256" key="43">
    <source>
        <dbReference type="SAM" id="SignalP"/>
    </source>
</evidence>
<keyword evidence="11" id="KW-0472">Membrane</keyword>
<evidence type="ECO:0000256" key="7">
    <source>
        <dbReference type="ARBA" id="ARBA00022737"/>
    </source>
</evidence>
<evidence type="ECO:0000256" key="16">
    <source>
        <dbReference type="ARBA" id="ARBA00029723"/>
    </source>
</evidence>
<dbReference type="OrthoDB" id="10265800at2759"/>
<evidence type="ECO:0000256" key="13">
    <source>
        <dbReference type="ARBA" id="ARBA00023369"/>
    </source>
</evidence>
<keyword evidence="5" id="KW-0812">Transmembrane</keyword>
<dbReference type="GO" id="GO:0006644">
    <property type="term" value="P:phospholipid metabolic process"/>
    <property type="evidence" value="ECO:0007669"/>
    <property type="project" value="TreeGrafter"/>
</dbReference>
<keyword evidence="9" id="KW-1133">Transmembrane helix</keyword>
<reference evidence="44" key="1">
    <citation type="submission" date="2022-01" db="EMBL/GenBank/DDBJ databases">
        <authorList>
            <person name="King R."/>
        </authorList>
    </citation>
    <scope>NUCLEOTIDE SEQUENCE</scope>
</reference>
<comment type="catalytic activity">
    <reaction evidence="42">
        <text>2-(9Z-octadecenoyl)-glycerol + H2O = glycerol + (9Z)-octadecenoate + H(+)</text>
        <dbReference type="Rhea" id="RHEA:38491"/>
        <dbReference type="ChEBI" id="CHEBI:15377"/>
        <dbReference type="ChEBI" id="CHEBI:15378"/>
        <dbReference type="ChEBI" id="CHEBI:17754"/>
        <dbReference type="ChEBI" id="CHEBI:30823"/>
        <dbReference type="ChEBI" id="CHEBI:73990"/>
    </reaction>
    <physiologicalReaction direction="left-to-right" evidence="42">
        <dbReference type="Rhea" id="RHEA:38492"/>
    </physiologicalReaction>
</comment>
<name>A0A9N9RK31_9DIPT</name>
<evidence type="ECO:0000256" key="29">
    <source>
        <dbReference type="ARBA" id="ARBA00048227"/>
    </source>
</evidence>
<evidence type="ECO:0000256" key="11">
    <source>
        <dbReference type="ARBA" id="ARBA00023136"/>
    </source>
</evidence>
<comment type="catalytic activity">
    <reaction evidence="29">
        <text>1,2-dihexadecanoyl-sn-glycero-3-phosphocholine + H2O = 1-hexadecanoyl-sn-glycero-3-phosphocholine + hexadecanoate + H(+)</text>
        <dbReference type="Rhea" id="RHEA:41223"/>
        <dbReference type="ChEBI" id="CHEBI:7896"/>
        <dbReference type="ChEBI" id="CHEBI:15377"/>
        <dbReference type="ChEBI" id="CHEBI:15378"/>
        <dbReference type="ChEBI" id="CHEBI:72998"/>
        <dbReference type="ChEBI" id="CHEBI:72999"/>
    </reaction>
    <physiologicalReaction direction="left-to-right" evidence="29">
        <dbReference type="Rhea" id="RHEA:41224"/>
    </physiologicalReaction>
</comment>
<evidence type="ECO:0000256" key="33">
    <source>
        <dbReference type="ARBA" id="ARBA00048454"/>
    </source>
</evidence>
<evidence type="ECO:0000256" key="31">
    <source>
        <dbReference type="ARBA" id="ARBA00048374"/>
    </source>
</evidence>
<dbReference type="PANTHER" id="PTHR21325:SF31">
    <property type="entry name" value="GH22081P-RELATED"/>
    <property type="match status" value="1"/>
</dbReference>
<evidence type="ECO:0000256" key="14">
    <source>
        <dbReference type="ARBA" id="ARBA00023408"/>
    </source>
</evidence>
<keyword evidence="4" id="KW-1003">Cell membrane</keyword>
<comment type="catalytic activity">
    <reaction evidence="24">
        <text>1-hexadecanoyl-2-(9Z)-octadecenoyl-3-octadecanoyl-sn-glycerol + H2O = 1-hexadecanoyl-2-(9Z-octadecenoyl)-sn-glycerol + octadecanoate + H(+)</text>
        <dbReference type="Rhea" id="RHEA:41111"/>
        <dbReference type="ChEBI" id="CHEBI:15377"/>
        <dbReference type="ChEBI" id="CHEBI:15378"/>
        <dbReference type="ChEBI" id="CHEBI:25629"/>
        <dbReference type="ChEBI" id="CHEBI:75466"/>
        <dbReference type="ChEBI" id="CHEBI:77623"/>
    </reaction>
    <physiologicalReaction direction="left-to-right" evidence="24">
        <dbReference type="Rhea" id="RHEA:41112"/>
    </physiologicalReaction>
</comment>
<evidence type="ECO:0000256" key="17">
    <source>
        <dbReference type="ARBA" id="ARBA00031182"/>
    </source>
</evidence>
<evidence type="ECO:0000256" key="34">
    <source>
        <dbReference type="ARBA" id="ARBA00048613"/>
    </source>
</evidence>
<dbReference type="FunFam" id="3.40.50.1110:FF:000005">
    <property type="entry name" value="Phospholipase B1"/>
    <property type="match status" value="1"/>
</dbReference>
<evidence type="ECO:0000256" key="2">
    <source>
        <dbReference type="ARBA" id="ARBA00009979"/>
    </source>
</evidence>
<evidence type="ECO:0000313" key="44">
    <source>
        <dbReference type="EMBL" id="CAG9799632.1"/>
    </source>
</evidence>
<evidence type="ECO:0000256" key="9">
    <source>
        <dbReference type="ARBA" id="ARBA00022989"/>
    </source>
</evidence>
<dbReference type="SUPFAM" id="SSF52266">
    <property type="entry name" value="SGNH hydrolase"/>
    <property type="match status" value="1"/>
</dbReference>
<feature type="signal peptide" evidence="43">
    <location>
        <begin position="1"/>
        <end position="21"/>
    </location>
</feature>
<dbReference type="GO" id="GO:0004623">
    <property type="term" value="F:phospholipase A2 activity"/>
    <property type="evidence" value="ECO:0007669"/>
    <property type="project" value="UniProtKB-EC"/>
</dbReference>
<dbReference type="GO" id="GO:0004806">
    <property type="term" value="F:triacylglycerol lipase activity"/>
    <property type="evidence" value="ECO:0007669"/>
    <property type="project" value="UniProtKB-EC"/>
</dbReference>
<comment type="catalytic activity">
    <reaction evidence="27">
        <text>a 1-O-alkyl-2-acyl-sn-glycero-3-phosphocholine + H2O = a 1-O-alkyl-sn-glycero-3-phosphocholine + a fatty acid + H(+)</text>
        <dbReference type="Rhea" id="RHEA:36231"/>
        <dbReference type="ChEBI" id="CHEBI:15377"/>
        <dbReference type="ChEBI" id="CHEBI:15378"/>
        <dbReference type="ChEBI" id="CHEBI:28868"/>
        <dbReference type="ChEBI" id="CHEBI:30909"/>
        <dbReference type="ChEBI" id="CHEBI:36702"/>
        <dbReference type="EC" id="3.1.1.4"/>
    </reaction>
    <physiologicalReaction direction="left-to-right" evidence="27">
        <dbReference type="Rhea" id="RHEA:36232"/>
    </physiologicalReaction>
</comment>
<dbReference type="InterPro" id="IPR035547">
    <property type="entry name" value="Phospholipase_B"/>
</dbReference>
<evidence type="ECO:0000256" key="38">
    <source>
        <dbReference type="ARBA" id="ARBA00048872"/>
    </source>
</evidence>
<evidence type="ECO:0000256" key="26">
    <source>
        <dbReference type="ARBA" id="ARBA00048015"/>
    </source>
</evidence>
<comment type="function">
    <text evidence="20">Calcium-independent membrane-associated phospholipase that catalyzes complete diacylation of phospholipids by hydrolyzing both sn-1 and sn-2 fatty acyl chains attached to the glycerol backbone (phospholipase B activity). Has dual phospholipase and lysophospholipase activities toward diacylphospholipids. Preferentially cleaves sn-2 ester bonds over sn-1 bonds. Acts as a lipase toward glycerolipid substrates. Hydrolyzes fatty acyl chains of diacylglycerols with preference for the sn-2 position and of triacylglycerols with not positional selectivity. May also hydrolyze long chain retinyl esters such as retinyl palmitate. May contribute to digestion of dietary phospholipids, glycerolipids and retinoids, facilitating lipid absorption at the brush border.</text>
</comment>